<dbReference type="Proteomes" id="UP000179860">
    <property type="component" value="Plasmid pl1WSM5005"/>
</dbReference>
<dbReference type="PANTHER" id="PTHR30193">
    <property type="entry name" value="ABC TRANSPORTER PERMEASE PROTEIN"/>
    <property type="match status" value="1"/>
</dbReference>
<dbReference type="PANTHER" id="PTHR30193:SF37">
    <property type="entry name" value="INNER MEMBRANE ABC TRANSPORTER PERMEASE PROTEIN YCJO"/>
    <property type="match status" value="1"/>
</dbReference>
<keyword evidence="9" id="KW-0614">Plasmid</keyword>
<accession>A0A1I9YSH9</accession>
<comment type="similarity">
    <text evidence="7">Belongs to the binding-protein-dependent transport system permease family.</text>
</comment>
<sequence length="308" mass="33958">MAAERSLTADLPKARQRRFNYPLASWSNGLFVLPFVIVYVLLLVVPLAYGWWLSLQNVDLLAGTSEFIGIKNYLDLASDPIFRGAVRNTCYFVLMTVPMFVALGLALALVLNRPGRFCAALRAIFFGSSVLSVTIVTLVWKLVLMPGHGLLADLSHALNLPEYVPLVHEATALPMIAVVTVWWIVGLPMMLFLAALQQIPQELYEAAALDNATRWRTFASITLPSIGRTVALVAVIEAVFQFQLFGQAQLLTDGGPNNASRPLVQFIYESGFRQWLFGYSAAAAQVLFALMLLGIAVQAWIVRRKDSA</sequence>
<evidence type="ECO:0000313" key="9">
    <source>
        <dbReference type="EMBL" id="APA89865.1"/>
    </source>
</evidence>
<dbReference type="PROSITE" id="PS50928">
    <property type="entry name" value="ABC_TM1"/>
    <property type="match status" value="1"/>
</dbReference>
<comment type="subcellular location">
    <subcellularLocation>
        <location evidence="1 7">Cell membrane</location>
        <topology evidence="1 7">Multi-pass membrane protein</topology>
    </subcellularLocation>
</comment>
<keyword evidence="2 7" id="KW-0813">Transport</keyword>
<evidence type="ECO:0000256" key="5">
    <source>
        <dbReference type="ARBA" id="ARBA00022989"/>
    </source>
</evidence>
<dbReference type="InterPro" id="IPR000515">
    <property type="entry name" value="MetI-like"/>
</dbReference>
<dbReference type="InterPro" id="IPR051393">
    <property type="entry name" value="ABC_transporter_permease"/>
</dbReference>
<protein>
    <submittedName>
        <fullName evidence="9">Sugar ABC transporter permease</fullName>
    </submittedName>
</protein>
<feature type="transmembrane region" description="Helical" evidence="7">
    <location>
        <begin position="21"/>
        <end position="52"/>
    </location>
</feature>
<dbReference type="SUPFAM" id="SSF161098">
    <property type="entry name" value="MetI-like"/>
    <property type="match status" value="1"/>
</dbReference>
<geneLocation type="plasmid" evidence="9 10">
    <name>pl1WSM5005</name>
</geneLocation>
<dbReference type="OrthoDB" id="8578268at2"/>
<dbReference type="Gene3D" id="1.10.3720.10">
    <property type="entry name" value="MetI-like"/>
    <property type="match status" value="1"/>
</dbReference>
<feature type="domain" description="ABC transmembrane type-1" evidence="8">
    <location>
        <begin position="86"/>
        <end position="298"/>
    </location>
</feature>
<reference evidence="9" key="1">
    <citation type="submission" date="2016-09" db="EMBL/GenBank/DDBJ databases">
        <title>The Complete Genome of Burkholderia sprentiae wsm5005.</title>
        <authorList>
            <person name="De Meyer S."/>
            <person name="Wang P."/>
            <person name="Terpolilli J."/>
        </authorList>
    </citation>
    <scope>NUCLEOTIDE SEQUENCE [LARGE SCALE GENOMIC DNA]</scope>
    <source>
        <strain evidence="9">WSM5005</strain>
        <plasmid evidence="9">pl1WSM5005</plasmid>
    </source>
</reference>
<feature type="transmembrane region" description="Helical" evidence="7">
    <location>
        <begin position="172"/>
        <end position="196"/>
    </location>
</feature>
<dbReference type="GO" id="GO:0005886">
    <property type="term" value="C:plasma membrane"/>
    <property type="evidence" value="ECO:0007669"/>
    <property type="project" value="UniProtKB-SubCell"/>
</dbReference>
<dbReference type="InterPro" id="IPR035906">
    <property type="entry name" value="MetI-like_sf"/>
</dbReference>
<dbReference type="CDD" id="cd06261">
    <property type="entry name" value="TM_PBP2"/>
    <property type="match status" value="1"/>
</dbReference>
<evidence type="ECO:0000313" key="10">
    <source>
        <dbReference type="Proteomes" id="UP000179860"/>
    </source>
</evidence>
<organism evidence="9 10">
    <name type="scientific">Paraburkholderia sprentiae WSM5005</name>
    <dbReference type="NCBI Taxonomy" id="754502"/>
    <lineage>
        <taxon>Bacteria</taxon>
        <taxon>Pseudomonadati</taxon>
        <taxon>Pseudomonadota</taxon>
        <taxon>Betaproteobacteria</taxon>
        <taxon>Burkholderiales</taxon>
        <taxon>Burkholderiaceae</taxon>
        <taxon>Paraburkholderia</taxon>
    </lineage>
</organism>
<dbReference type="AlphaFoldDB" id="A0A1I9YSH9"/>
<reference evidence="9" key="2">
    <citation type="submission" date="2021-06" db="EMBL/GenBank/DDBJ databases">
        <authorList>
            <person name="Rogers T.H."/>
            <person name="Ramsay J.P."/>
            <person name="Wang P."/>
            <person name="Terpolilli J."/>
        </authorList>
    </citation>
    <scope>NUCLEOTIDE SEQUENCE [LARGE SCALE GENOMIC DNA]</scope>
    <source>
        <strain evidence="9">WSM5005</strain>
        <plasmid evidence="9">pl1WSM5005</plasmid>
    </source>
</reference>
<gene>
    <name evidence="9" type="ORF">BJG93_30895</name>
</gene>
<evidence type="ECO:0000256" key="6">
    <source>
        <dbReference type="ARBA" id="ARBA00023136"/>
    </source>
</evidence>
<evidence type="ECO:0000256" key="3">
    <source>
        <dbReference type="ARBA" id="ARBA00022475"/>
    </source>
</evidence>
<keyword evidence="3" id="KW-1003">Cell membrane</keyword>
<evidence type="ECO:0000256" key="2">
    <source>
        <dbReference type="ARBA" id="ARBA00022448"/>
    </source>
</evidence>
<keyword evidence="5 7" id="KW-1133">Transmembrane helix</keyword>
<dbReference type="EMBL" id="CP017563">
    <property type="protein sequence ID" value="APA89865.1"/>
    <property type="molecule type" value="Genomic_DNA"/>
</dbReference>
<dbReference type="GO" id="GO:0055085">
    <property type="term" value="P:transmembrane transport"/>
    <property type="evidence" value="ECO:0007669"/>
    <property type="project" value="InterPro"/>
</dbReference>
<feature type="transmembrane region" description="Helical" evidence="7">
    <location>
        <begin position="276"/>
        <end position="302"/>
    </location>
</feature>
<keyword evidence="4 7" id="KW-0812">Transmembrane</keyword>
<dbReference type="RefSeq" id="WP_027194787.1">
    <property type="nucleotide sequence ID" value="NZ_CP017563.2"/>
</dbReference>
<evidence type="ECO:0000256" key="7">
    <source>
        <dbReference type="RuleBase" id="RU363032"/>
    </source>
</evidence>
<name>A0A1I9YSH9_9BURK</name>
<feature type="transmembrane region" description="Helical" evidence="7">
    <location>
        <begin position="217"/>
        <end position="240"/>
    </location>
</feature>
<feature type="transmembrane region" description="Helical" evidence="7">
    <location>
        <begin position="91"/>
        <end position="111"/>
    </location>
</feature>
<feature type="transmembrane region" description="Helical" evidence="7">
    <location>
        <begin position="123"/>
        <end position="143"/>
    </location>
</feature>
<evidence type="ECO:0000259" key="8">
    <source>
        <dbReference type="PROSITE" id="PS50928"/>
    </source>
</evidence>
<keyword evidence="10" id="KW-1185">Reference proteome</keyword>
<proteinExistence type="inferred from homology"/>
<dbReference type="KEGG" id="pspw:BJG93_30895"/>
<evidence type="ECO:0000256" key="1">
    <source>
        <dbReference type="ARBA" id="ARBA00004651"/>
    </source>
</evidence>
<dbReference type="Pfam" id="PF00528">
    <property type="entry name" value="BPD_transp_1"/>
    <property type="match status" value="1"/>
</dbReference>
<evidence type="ECO:0000256" key="4">
    <source>
        <dbReference type="ARBA" id="ARBA00022692"/>
    </source>
</evidence>
<keyword evidence="6 7" id="KW-0472">Membrane</keyword>